<dbReference type="PANTHER" id="PTHR37610:SF40">
    <property type="entry name" value="OS01G0909600 PROTEIN"/>
    <property type="match status" value="1"/>
</dbReference>
<evidence type="ECO:0000313" key="1">
    <source>
        <dbReference type="EMBL" id="GMI63469.1"/>
    </source>
</evidence>
<protein>
    <recommendedName>
        <fullName evidence="3">Retrotransposon gag domain-containing protein</fullName>
    </recommendedName>
</protein>
<comment type="caution">
    <text evidence="1">The sequence shown here is derived from an EMBL/GenBank/DDBJ whole genome shotgun (WGS) entry which is preliminary data.</text>
</comment>
<accession>A0A9W7LGT2</accession>
<gene>
    <name evidence="1" type="ORF">HRI_000016200</name>
</gene>
<sequence length="110" mass="12450">MTPSISRNFLLYTTAAEIWSAARETYSSTDNIAELYHVEDQAATLKQGTMPVTLYYNTLTALWQQLDLYAQYDWADPRDDLTANCHTAKAFSISPRLKQGLGRRSRQGPS</sequence>
<proteinExistence type="predicted"/>
<dbReference type="PANTHER" id="PTHR37610">
    <property type="entry name" value="CCHC-TYPE DOMAIN-CONTAINING PROTEIN"/>
    <property type="match status" value="1"/>
</dbReference>
<reference evidence="1" key="1">
    <citation type="submission" date="2023-05" db="EMBL/GenBank/DDBJ databases">
        <title>Genome and transcriptome analyses reveal genes involved in the formation of fine ridges on petal epidermal cells in Hibiscus trionum.</title>
        <authorList>
            <person name="Koshimizu S."/>
            <person name="Masuda S."/>
            <person name="Ishii T."/>
            <person name="Shirasu K."/>
            <person name="Hoshino A."/>
            <person name="Arita M."/>
        </authorList>
    </citation>
    <scope>NUCLEOTIDE SEQUENCE</scope>
    <source>
        <strain evidence="1">Hamamatsu line</strain>
    </source>
</reference>
<keyword evidence="2" id="KW-1185">Reference proteome</keyword>
<name>A0A9W7LGT2_HIBTR</name>
<evidence type="ECO:0008006" key="3">
    <source>
        <dbReference type="Google" id="ProtNLM"/>
    </source>
</evidence>
<organism evidence="1 2">
    <name type="scientific">Hibiscus trionum</name>
    <name type="common">Flower of an hour</name>
    <dbReference type="NCBI Taxonomy" id="183268"/>
    <lineage>
        <taxon>Eukaryota</taxon>
        <taxon>Viridiplantae</taxon>
        <taxon>Streptophyta</taxon>
        <taxon>Embryophyta</taxon>
        <taxon>Tracheophyta</taxon>
        <taxon>Spermatophyta</taxon>
        <taxon>Magnoliopsida</taxon>
        <taxon>eudicotyledons</taxon>
        <taxon>Gunneridae</taxon>
        <taxon>Pentapetalae</taxon>
        <taxon>rosids</taxon>
        <taxon>malvids</taxon>
        <taxon>Malvales</taxon>
        <taxon>Malvaceae</taxon>
        <taxon>Malvoideae</taxon>
        <taxon>Hibiscus</taxon>
    </lineage>
</organism>
<dbReference type="OrthoDB" id="1718863at2759"/>
<dbReference type="EMBL" id="BSYR01000001">
    <property type="protein sequence ID" value="GMI63469.1"/>
    <property type="molecule type" value="Genomic_DNA"/>
</dbReference>
<dbReference type="Proteomes" id="UP001165190">
    <property type="component" value="Unassembled WGS sequence"/>
</dbReference>
<dbReference type="AlphaFoldDB" id="A0A9W7LGT2"/>
<evidence type="ECO:0000313" key="2">
    <source>
        <dbReference type="Proteomes" id="UP001165190"/>
    </source>
</evidence>